<accession>A0A0A0LNQ7</accession>
<reference evidence="3 4" key="3">
    <citation type="journal article" date="2010" name="BMC Genomics">
        <title>Transcriptome sequencing and comparative analysis of cucumber flowers with different sex types.</title>
        <authorList>
            <person name="Guo S."/>
            <person name="Zheng Y."/>
            <person name="Joung J.G."/>
            <person name="Liu S."/>
            <person name="Zhang Z."/>
            <person name="Crasta O.R."/>
            <person name="Sobral B.W."/>
            <person name="Xu Y."/>
            <person name="Huang S."/>
            <person name="Fei Z."/>
        </authorList>
    </citation>
    <scope>NUCLEOTIDE SEQUENCE [LARGE SCALE GENOMIC DNA]</scope>
    <source>
        <strain evidence="4">cv. 9930</strain>
    </source>
</reference>
<dbReference type="OMA" id="FHICERM"/>
<dbReference type="PANTHER" id="PTHR33232">
    <property type="entry name" value="PROTEIN SIEVE ELEMENT OCCLUSION B-LIKE"/>
    <property type="match status" value="1"/>
</dbReference>
<reference evidence="3 4" key="2">
    <citation type="journal article" date="2009" name="PLoS ONE">
        <title>An integrated genetic and cytogenetic map of the cucumber genome.</title>
        <authorList>
            <person name="Ren Y."/>
            <person name="Zhang Z."/>
            <person name="Liu J."/>
            <person name="Staub J.E."/>
            <person name="Han Y."/>
            <person name="Cheng Z."/>
            <person name="Li X."/>
            <person name="Lu J."/>
            <person name="Miao H."/>
            <person name="Kang H."/>
            <person name="Xie B."/>
            <person name="Gu X."/>
            <person name="Wang X."/>
            <person name="Du Y."/>
            <person name="Jin W."/>
            <person name="Huang S."/>
        </authorList>
    </citation>
    <scope>NUCLEOTIDE SEQUENCE [LARGE SCALE GENOMIC DNA]</scope>
    <source>
        <strain evidence="4">cv. 9930</strain>
    </source>
</reference>
<dbReference type="Pfam" id="PF14576">
    <property type="entry name" value="SEO_N"/>
    <property type="match status" value="1"/>
</dbReference>
<evidence type="ECO:0000259" key="2">
    <source>
        <dbReference type="Pfam" id="PF14577"/>
    </source>
</evidence>
<feature type="domain" description="Sieve element occlusion C-terminal" evidence="2">
    <location>
        <begin position="481"/>
        <end position="684"/>
    </location>
</feature>
<dbReference type="InterPro" id="IPR027942">
    <property type="entry name" value="SEO_N"/>
</dbReference>
<evidence type="ECO:0000313" key="3">
    <source>
        <dbReference type="EMBL" id="KGN61631.1"/>
    </source>
</evidence>
<organism evidence="3 4">
    <name type="scientific">Cucumis sativus</name>
    <name type="common">Cucumber</name>
    <dbReference type="NCBI Taxonomy" id="3659"/>
    <lineage>
        <taxon>Eukaryota</taxon>
        <taxon>Viridiplantae</taxon>
        <taxon>Streptophyta</taxon>
        <taxon>Embryophyta</taxon>
        <taxon>Tracheophyta</taxon>
        <taxon>Spermatophyta</taxon>
        <taxon>Magnoliopsida</taxon>
        <taxon>eudicotyledons</taxon>
        <taxon>Gunneridae</taxon>
        <taxon>Pentapetalae</taxon>
        <taxon>rosids</taxon>
        <taxon>fabids</taxon>
        <taxon>Cucurbitales</taxon>
        <taxon>Cucurbitaceae</taxon>
        <taxon>Benincaseae</taxon>
        <taxon>Cucumis</taxon>
    </lineage>
</organism>
<proteinExistence type="predicted"/>
<dbReference type="PANTHER" id="PTHR33232:SF18">
    <property type="entry name" value="PROTEIN SIEVE ELEMENT OCCLUSION B-LIKE"/>
    <property type="match status" value="1"/>
</dbReference>
<reference evidence="3 4" key="4">
    <citation type="journal article" date="2011" name="BMC Genomics">
        <title>RNA-Seq improves annotation of protein-coding genes in the cucumber genome.</title>
        <authorList>
            <person name="Li Z."/>
            <person name="Zhang Z."/>
            <person name="Yan P."/>
            <person name="Huang S."/>
            <person name="Fei Z."/>
            <person name="Lin K."/>
        </authorList>
    </citation>
    <scope>NUCLEOTIDE SEQUENCE [LARGE SCALE GENOMIC DNA]</scope>
    <source>
        <strain evidence="4">cv. 9930</strain>
    </source>
</reference>
<dbReference type="GO" id="GO:0010088">
    <property type="term" value="P:phloem development"/>
    <property type="evidence" value="ECO:0007669"/>
    <property type="project" value="InterPro"/>
</dbReference>
<keyword evidence="4" id="KW-1185">Reference proteome</keyword>
<gene>
    <name evidence="3" type="ORF">Csa_2G193350</name>
</gene>
<dbReference type="Proteomes" id="UP000029981">
    <property type="component" value="Chromosome 2"/>
</dbReference>
<name>A0A0A0LNQ7_CUCSA</name>
<evidence type="ECO:0000259" key="1">
    <source>
        <dbReference type="Pfam" id="PF14576"/>
    </source>
</evidence>
<dbReference type="EMBL" id="CM002923">
    <property type="protein sequence ID" value="KGN61631.1"/>
    <property type="molecule type" value="Genomic_DNA"/>
</dbReference>
<dbReference type="AlphaFoldDB" id="A0A0A0LNQ7"/>
<dbReference type="Pfam" id="PF14577">
    <property type="entry name" value="SEO_C"/>
    <property type="match status" value="1"/>
</dbReference>
<dbReference type="Gramene" id="KGN61631">
    <property type="protein sequence ID" value="KGN61631"/>
    <property type="gene ID" value="Csa_2G193350"/>
</dbReference>
<dbReference type="InterPro" id="IPR039299">
    <property type="entry name" value="SEOA"/>
</dbReference>
<dbReference type="eggNOG" id="ENOG502SJ4F">
    <property type="taxonomic scope" value="Eukaryota"/>
</dbReference>
<reference evidence="3 4" key="1">
    <citation type="journal article" date="2009" name="Nat. Genet.">
        <title>The genome of the cucumber, Cucumis sativus L.</title>
        <authorList>
            <person name="Huang S."/>
            <person name="Li R."/>
            <person name="Zhang Z."/>
            <person name="Li L."/>
            <person name="Gu X."/>
            <person name="Fan W."/>
            <person name="Lucas W.J."/>
            <person name="Wang X."/>
            <person name="Xie B."/>
            <person name="Ni P."/>
            <person name="Ren Y."/>
            <person name="Zhu H."/>
            <person name="Li J."/>
            <person name="Lin K."/>
            <person name="Jin W."/>
            <person name="Fei Z."/>
            <person name="Li G."/>
            <person name="Staub J."/>
            <person name="Kilian A."/>
            <person name="van der Vossen E.A."/>
            <person name="Wu Y."/>
            <person name="Guo J."/>
            <person name="He J."/>
            <person name="Jia Z."/>
            <person name="Ren Y."/>
            <person name="Tian G."/>
            <person name="Lu Y."/>
            <person name="Ruan J."/>
            <person name="Qian W."/>
            <person name="Wang M."/>
            <person name="Huang Q."/>
            <person name="Li B."/>
            <person name="Xuan Z."/>
            <person name="Cao J."/>
            <person name="Asan"/>
            <person name="Wu Z."/>
            <person name="Zhang J."/>
            <person name="Cai Q."/>
            <person name="Bai Y."/>
            <person name="Zhao B."/>
            <person name="Han Y."/>
            <person name="Li Y."/>
            <person name="Li X."/>
            <person name="Wang S."/>
            <person name="Shi Q."/>
            <person name="Liu S."/>
            <person name="Cho W.K."/>
            <person name="Kim J.Y."/>
            <person name="Xu Y."/>
            <person name="Heller-Uszynska K."/>
            <person name="Miao H."/>
            <person name="Cheng Z."/>
            <person name="Zhang S."/>
            <person name="Wu J."/>
            <person name="Yang Y."/>
            <person name="Kang H."/>
            <person name="Li M."/>
            <person name="Liang H."/>
            <person name="Ren X."/>
            <person name="Shi Z."/>
            <person name="Wen M."/>
            <person name="Jian M."/>
            <person name="Yang H."/>
            <person name="Zhang G."/>
            <person name="Yang Z."/>
            <person name="Chen R."/>
            <person name="Liu S."/>
            <person name="Li J."/>
            <person name="Ma L."/>
            <person name="Liu H."/>
            <person name="Zhou Y."/>
            <person name="Zhao J."/>
            <person name="Fang X."/>
            <person name="Li G."/>
            <person name="Fang L."/>
            <person name="Li Y."/>
            <person name="Liu D."/>
            <person name="Zheng H."/>
            <person name="Zhang Y."/>
            <person name="Qin N."/>
            <person name="Li Z."/>
            <person name="Yang G."/>
            <person name="Yang S."/>
            <person name="Bolund L."/>
            <person name="Kristiansen K."/>
            <person name="Zheng H."/>
            <person name="Li S."/>
            <person name="Zhang X."/>
            <person name="Yang H."/>
            <person name="Wang J."/>
            <person name="Sun R."/>
            <person name="Zhang B."/>
            <person name="Jiang S."/>
            <person name="Wang J."/>
            <person name="Du Y."/>
            <person name="Li S."/>
        </authorList>
    </citation>
    <scope>NUCLEOTIDE SEQUENCE [LARGE SCALE GENOMIC DNA]</scope>
    <source>
        <strain evidence="4">cv. 9930</strain>
    </source>
</reference>
<feature type="domain" description="Sieve element occlusion N-terminal" evidence="1">
    <location>
        <begin position="31"/>
        <end position="298"/>
    </location>
</feature>
<dbReference type="STRING" id="3659.A0A0A0LNQ7"/>
<evidence type="ECO:0000313" key="4">
    <source>
        <dbReference type="Proteomes" id="UP000029981"/>
    </source>
</evidence>
<sequence>MSLPLPNNPLAPSVLPKLSATKDDQSLRHYSDEIVTSHIYTKHREDNRIKIDVDNYIALVESIITTADRITETVAQGTEGRLIFSDEFLNVNAVDPPLCTLHHVSSQLSCKAPGIETAHETTLEILDILVSYPWEAKAVLTLTAFATEYGDIWHLNHYSLLDPLAKSLAMIKRVPLLKKQLDSIKYRQLLLTPNSLIYSCLKAMKYISILKNFSKYDIKELSELSSVLRQIPLVAYWIIHIIVASRIEISSYLNETEGQSQKYMNELSEKINSILYTLENHLKIIKEQQDEIDLYRWLVDHIDNFPTEITAVVPKLIEGKFDAKPFIDGSTKLQVSVEDGLRDKNVILVISGLDISEDDIRALHSIYNEVKREDKYKIVWIPVITVETEDEEEEARKKYEYASSLMKWYIVPYTRKIAGWRYLEENWQLRQDPLIVVMNSKSRVEFNNAIHLIRVWGIDAIPFTNGRTNALLAKNWPESTLFKFIDQPRLMNWVNQERNIIFYGGKEPKWIQQFEDRIVEIKNDPYLKEKGNTFEIIRVGQNIKGDSNDFTLTPQFWLTQWGYFVIKSQLKGSSATETTEDILRLISYENENGWAIVAVGSTPLLVGRGNLIMGVLQDFNKWKRNMNIKAFPDAFRDYFNELNLNFHICERMTLPGFSGWIPMIVNCPECPRFMETGISFKCNHGRYELS</sequence>
<protein>
    <recommendedName>
        <fullName evidence="5">Protein SIEVE ELEMENT OCCLUSION B-like</fullName>
    </recommendedName>
</protein>
<evidence type="ECO:0008006" key="5">
    <source>
        <dbReference type="Google" id="ProtNLM"/>
    </source>
</evidence>
<dbReference type="KEGG" id="csv:101217067"/>
<dbReference type="OrthoDB" id="1478893at2759"/>
<dbReference type="InterPro" id="IPR027944">
    <property type="entry name" value="SEO_C"/>
</dbReference>